<dbReference type="PROSITE" id="PS50082">
    <property type="entry name" value="WD_REPEATS_2"/>
    <property type="match status" value="1"/>
</dbReference>
<feature type="repeat" description="WD" evidence="11">
    <location>
        <begin position="229"/>
        <end position="264"/>
    </location>
</feature>
<evidence type="ECO:0000256" key="4">
    <source>
        <dbReference type="ARBA" id="ARBA00022574"/>
    </source>
</evidence>
<evidence type="ECO:0000256" key="7">
    <source>
        <dbReference type="ARBA" id="ARBA00022927"/>
    </source>
</evidence>
<keyword evidence="3" id="KW-0813">Transport</keyword>
<keyword evidence="5" id="KW-0677">Repeat</keyword>
<dbReference type="GO" id="GO:0051028">
    <property type="term" value="P:mRNA transport"/>
    <property type="evidence" value="ECO:0007669"/>
    <property type="project" value="UniProtKB-KW"/>
</dbReference>
<sequence>MAATSAQAAPAPVAQATAMPPGPIYVDTQHEDLVHDAQLDYYGCKLATCSSDRTVKIYNVSETSYELSATLQGHEGPVWGTAWAHPKFGVILASCSFDGSVLIHREVSPREWTVIHAARHLHESSVNAIAFGPHEIGLIAAAASSDGRVSILTLQPNNTWSVEYVQDNSLGVNAVSWAPHGAYSDTANPDNIMPPRLVTGGCDNRIRFWTQSAETGQWVEDATAKIDKTISHSDWVRDVAWAPSIFPNVNVIASCSEDRTVLIWTQNGPDAEWKPILLHKFDAPVWRVSWSVTGHMLAVSSGDSDVTLWKATLDGNWTQMSSVEEQQG</sequence>
<keyword evidence="13" id="KW-1185">Reference proteome</keyword>
<dbReference type="InterPro" id="IPR001680">
    <property type="entry name" value="WD40_rpt"/>
</dbReference>
<dbReference type="GO" id="GO:0030127">
    <property type="term" value="C:COPII vesicle coat"/>
    <property type="evidence" value="ECO:0007669"/>
    <property type="project" value="TreeGrafter"/>
</dbReference>
<dbReference type="InterPro" id="IPR037363">
    <property type="entry name" value="Sec13/Seh1_fam"/>
</dbReference>
<dbReference type="GO" id="GO:0090114">
    <property type="term" value="P:COPII-coated vesicle budding"/>
    <property type="evidence" value="ECO:0007669"/>
    <property type="project" value="TreeGrafter"/>
</dbReference>
<dbReference type="SMART" id="SM00320">
    <property type="entry name" value="WD40"/>
    <property type="match status" value="6"/>
</dbReference>
<reference evidence="12" key="1">
    <citation type="submission" date="2020-06" db="EMBL/GenBank/DDBJ databases">
        <authorList>
            <consortium name="Plant Systems Biology data submission"/>
        </authorList>
    </citation>
    <scope>NUCLEOTIDE SEQUENCE</scope>
    <source>
        <strain evidence="12">D6</strain>
    </source>
</reference>
<evidence type="ECO:0000313" key="12">
    <source>
        <dbReference type="EMBL" id="CAB9515251.1"/>
    </source>
</evidence>
<evidence type="ECO:0000256" key="1">
    <source>
        <dbReference type="ARBA" id="ARBA00004567"/>
    </source>
</evidence>
<dbReference type="OrthoDB" id="364224at2759"/>
<evidence type="ECO:0000256" key="10">
    <source>
        <dbReference type="ARBA" id="ARBA00023242"/>
    </source>
</evidence>
<dbReference type="GO" id="GO:0005198">
    <property type="term" value="F:structural molecule activity"/>
    <property type="evidence" value="ECO:0007669"/>
    <property type="project" value="InterPro"/>
</dbReference>
<evidence type="ECO:0000256" key="2">
    <source>
        <dbReference type="ARBA" id="ARBA00010102"/>
    </source>
</evidence>
<dbReference type="PANTHER" id="PTHR11024">
    <property type="entry name" value="NUCLEAR PORE COMPLEX PROTEIN SEC13 / SEH1 FAMILY MEMBER"/>
    <property type="match status" value="1"/>
</dbReference>
<dbReference type="Pfam" id="PF00400">
    <property type="entry name" value="WD40"/>
    <property type="match status" value="5"/>
</dbReference>
<keyword evidence="4 11" id="KW-0853">WD repeat</keyword>
<dbReference type="PANTHER" id="PTHR11024:SF2">
    <property type="entry name" value="PROTEIN SEC13 HOMOLOG"/>
    <property type="match status" value="1"/>
</dbReference>
<evidence type="ECO:0000256" key="6">
    <source>
        <dbReference type="ARBA" id="ARBA00022816"/>
    </source>
</evidence>
<dbReference type="GO" id="GO:0031080">
    <property type="term" value="C:nuclear pore outer ring"/>
    <property type="evidence" value="ECO:0007669"/>
    <property type="project" value="TreeGrafter"/>
</dbReference>
<protein>
    <submittedName>
        <fullName evidence="12">Transport protein SEC13</fullName>
    </submittedName>
</protein>
<accession>A0A9N8E9Q7</accession>
<dbReference type="InterPro" id="IPR015943">
    <property type="entry name" value="WD40/YVTN_repeat-like_dom_sf"/>
</dbReference>
<dbReference type="Proteomes" id="UP001153069">
    <property type="component" value="Unassembled WGS sequence"/>
</dbReference>
<keyword evidence="10" id="KW-0539">Nucleus</keyword>
<keyword evidence="7" id="KW-0653">Protein transport</keyword>
<keyword evidence="8" id="KW-0811">Translocation</keyword>
<evidence type="ECO:0000256" key="3">
    <source>
        <dbReference type="ARBA" id="ARBA00022448"/>
    </source>
</evidence>
<dbReference type="SUPFAM" id="SSF50978">
    <property type="entry name" value="WD40 repeat-like"/>
    <property type="match status" value="1"/>
</dbReference>
<comment type="subcellular location">
    <subcellularLocation>
        <location evidence="1">Nucleus</location>
        <location evidence="1">Nuclear pore complex</location>
    </subcellularLocation>
</comment>
<comment type="similarity">
    <text evidence="2">Belongs to the WD repeat SEC13 family.</text>
</comment>
<dbReference type="EMBL" id="CAICTM010000701">
    <property type="protein sequence ID" value="CAB9515251.1"/>
    <property type="molecule type" value="Genomic_DNA"/>
</dbReference>
<evidence type="ECO:0000256" key="8">
    <source>
        <dbReference type="ARBA" id="ARBA00023010"/>
    </source>
</evidence>
<comment type="caution">
    <text evidence="12">The sequence shown here is derived from an EMBL/GenBank/DDBJ whole genome shotgun (WGS) entry which is preliminary data.</text>
</comment>
<name>A0A9N8E9Q7_9STRA</name>
<proteinExistence type="inferred from homology"/>
<gene>
    <name evidence="12" type="ORF">SEMRO_702_G189930.1</name>
</gene>
<evidence type="ECO:0000313" key="13">
    <source>
        <dbReference type="Proteomes" id="UP001153069"/>
    </source>
</evidence>
<keyword evidence="9" id="KW-0906">Nuclear pore complex</keyword>
<keyword evidence="6" id="KW-0509">mRNA transport</keyword>
<dbReference type="AlphaFoldDB" id="A0A9N8E9Q7"/>
<organism evidence="12 13">
    <name type="scientific">Seminavis robusta</name>
    <dbReference type="NCBI Taxonomy" id="568900"/>
    <lineage>
        <taxon>Eukaryota</taxon>
        <taxon>Sar</taxon>
        <taxon>Stramenopiles</taxon>
        <taxon>Ochrophyta</taxon>
        <taxon>Bacillariophyta</taxon>
        <taxon>Bacillariophyceae</taxon>
        <taxon>Bacillariophycidae</taxon>
        <taxon>Naviculales</taxon>
        <taxon>Naviculaceae</taxon>
        <taxon>Seminavis</taxon>
    </lineage>
</organism>
<evidence type="ECO:0000256" key="5">
    <source>
        <dbReference type="ARBA" id="ARBA00022737"/>
    </source>
</evidence>
<evidence type="ECO:0000256" key="11">
    <source>
        <dbReference type="PROSITE-ProRule" id="PRU00221"/>
    </source>
</evidence>
<dbReference type="GO" id="GO:0006606">
    <property type="term" value="P:protein import into nucleus"/>
    <property type="evidence" value="ECO:0007669"/>
    <property type="project" value="TreeGrafter"/>
</dbReference>
<dbReference type="InterPro" id="IPR036322">
    <property type="entry name" value="WD40_repeat_dom_sf"/>
</dbReference>
<evidence type="ECO:0000256" key="9">
    <source>
        <dbReference type="ARBA" id="ARBA00023132"/>
    </source>
</evidence>
<dbReference type="Gene3D" id="2.130.10.10">
    <property type="entry name" value="YVTN repeat-like/Quinoprotein amine dehydrogenase"/>
    <property type="match status" value="1"/>
</dbReference>